<reference evidence="2" key="1">
    <citation type="journal article" date="2019" name="PLoS Negl. Trop. Dis.">
        <title>Revisiting the worldwide diversity of Leptospira species in the environment.</title>
        <authorList>
            <person name="Vincent A.T."/>
            <person name="Schiettekatte O."/>
            <person name="Bourhy P."/>
            <person name="Veyrier F.J."/>
            <person name="Picardeau M."/>
        </authorList>
    </citation>
    <scope>NUCLEOTIDE SEQUENCE [LARGE SCALE GENOMIC DNA]</scope>
    <source>
        <strain evidence="2">201702476</strain>
    </source>
</reference>
<keyword evidence="1" id="KW-0472">Membrane</keyword>
<protein>
    <submittedName>
        <fullName evidence="2">Uncharacterized protein</fullName>
    </submittedName>
</protein>
<dbReference type="Proteomes" id="UP000297693">
    <property type="component" value="Unassembled WGS sequence"/>
</dbReference>
<keyword evidence="1" id="KW-1133">Transmembrane helix</keyword>
<evidence type="ECO:0000313" key="2">
    <source>
        <dbReference type="EMBL" id="TGL61760.1"/>
    </source>
</evidence>
<evidence type="ECO:0000313" key="3">
    <source>
        <dbReference type="Proteomes" id="UP000297693"/>
    </source>
</evidence>
<dbReference type="RefSeq" id="WP_135622196.1">
    <property type="nucleotide sequence ID" value="NZ_RQGD01000014.1"/>
</dbReference>
<gene>
    <name evidence="2" type="ORF">EHQ58_03850</name>
</gene>
<dbReference type="AlphaFoldDB" id="A0A4R9K8N4"/>
<sequence>MKKYYKVYYLIGFLAMPLFILLLVFAYIHLNQLASESLYWSHNKSFAFSQASREGKLILVSVTKHRCDGLIGLECGEGKPDLGAYVLLNLIPSDLEFSSMIADDRFEELKTGELPRYYLLNTTGEIRYSSKELPSVVDMQTLPKAER</sequence>
<organism evidence="2 3">
    <name type="scientific">Leptospira ognonensis</name>
    <dbReference type="NCBI Taxonomy" id="2484945"/>
    <lineage>
        <taxon>Bacteria</taxon>
        <taxon>Pseudomonadati</taxon>
        <taxon>Spirochaetota</taxon>
        <taxon>Spirochaetia</taxon>
        <taxon>Leptospirales</taxon>
        <taxon>Leptospiraceae</taxon>
        <taxon>Leptospira</taxon>
    </lineage>
</organism>
<name>A0A4R9K8N4_9LEPT</name>
<dbReference type="EMBL" id="RQGD01000014">
    <property type="protein sequence ID" value="TGL61760.1"/>
    <property type="molecule type" value="Genomic_DNA"/>
</dbReference>
<comment type="caution">
    <text evidence="2">The sequence shown here is derived from an EMBL/GenBank/DDBJ whole genome shotgun (WGS) entry which is preliminary data.</text>
</comment>
<keyword evidence="1" id="KW-0812">Transmembrane</keyword>
<dbReference type="OrthoDB" id="333815at2"/>
<proteinExistence type="predicted"/>
<evidence type="ECO:0000256" key="1">
    <source>
        <dbReference type="SAM" id="Phobius"/>
    </source>
</evidence>
<feature type="transmembrane region" description="Helical" evidence="1">
    <location>
        <begin position="7"/>
        <end position="28"/>
    </location>
</feature>
<keyword evidence="3" id="KW-1185">Reference proteome</keyword>
<accession>A0A4R9K8N4</accession>